<evidence type="ECO:0000259" key="2">
    <source>
        <dbReference type="Pfam" id="PF07331"/>
    </source>
</evidence>
<dbReference type="AlphaFoldDB" id="A0A3G1KX99"/>
<name>A0A3G1KX99_FORW1</name>
<sequence length="171" mass="18833">MFAKRFFIQENFFLMGLGVFCIGFLLQSIGIPYLSARFPRLVALFALVLILWLLAGRAVKAARSAGASEAPAAAADAHEENHEAAPAKPGKTIYWGTMWLLSLLYPGLMLIVGFPIATFTYLFGIGRLMAYSWKKGLAFSLIYSAITVAVFQYFLNVPLPIGMLWEMALGL</sequence>
<evidence type="ECO:0000256" key="1">
    <source>
        <dbReference type="SAM" id="Phobius"/>
    </source>
</evidence>
<feature type="transmembrane region" description="Helical" evidence="1">
    <location>
        <begin position="41"/>
        <end position="59"/>
    </location>
</feature>
<protein>
    <recommendedName>
        <fullName evidence="2">DUF1468 domain-containing protein</fullName>
    </recommendedName>
</protein>
<gene>
    <name evidence="3" type="ORF">DCMF_22540</name>
</gene>
<evidence type="ECO:0000313" key="3">
    <source>
        <dbReference type="EMBL" id="ATW27153.1"/>
    </source>
</evidence>
<feature type="transmembrane region" description="Helical" evidence="1">
    <location>
        <begin position="136"/>
        <end position="155"/>
    </location>
</feature>
<feature type="transmembrane region" description="Helical" evidence="1">
    <location>
        <begin position="12"/>
        <end position="34"/>
    </location>
</feature>
<accession>A0A3G1KX99</accession>
<dbReference type="InterPro" id="IPR009936">
    <property type="entry name" value="DUF1468"/>
</dbReference>
<keyword evidence="1" id="KW-0812">Transmembrane</keyword>
<dbReference type="Proteomes" id="UP000323521">
    <property type="component" value="Chromosome"/>
</dbReference>
<keyword evidence="1" id="KW-0472">Membrane</keyword>
<proteinExistence type="predicted"/>
<feature type="transmembrane region" description="Helical" evidence="1">
    <location>
        <begin position="103"/>
        <end position="124"/>
    </location>
</feature>
<keyword evidence="1" id="KW-1133">Transmembrane helix</keyword>
<keyword evidence="4" id="KW-1185">Reference proteome</keyword>
<organism evidence="3 4">
    <name type="scientific">Formimonas warabiya</name>
    <dbReference type="NCBI Taxonomy" id="1761012"/>
    <lineage>
        <taxon>Bacteria</taxon>
        <taxon>Bacillati</taxon>
        <taxon>Bacillota</taxon>
        <taxon>Clostridia</taxon>
        <taxon>Eubacteriales</taxon>
        <taxon>Peptococcaceae</taxon>
        <taxon>Candidatus Formimonas</taxon>
    </lineage>
</organism>
<dbReference type="OrthoDB" id="1809436at2"/>
<dbReference type="RefSeq" id="WP_148136505.1">
    <property type="nucleotide sequence ID" value="NZ_CP017634.1"/>
</dbReference>
<dbReference type="Pfam" id="PF07331">
    <property type="entry name" value="TctB"/>
    <property type="match status" value="1"/>
</dbReference>
<dbReference type="KEGG" id="fwa:DCMF_22540"/>
<evidence type="ECO:0000313" key="4">
    <source>
        <dbReference type="Proteomes" id="UP000323521"/>
    </source>
</evidence>
<reference evidence="3 4" key="1">
    <citation type="submission" date="2016-10" db="EMBL/GenBank/DDBJ databases">
        <title>Complete Genome Sequence of Peptococcaceae strain DCMF.</title>
        <authorList>
            <person name="Edwards R.J."/>
            <person name="Holland S.I."/>
            <person name="Deshpande N.P."/>
            <person name="Wong Y.K."/>
            <person name="Ertan H."/>
            <person name="Manefield M."/>
            <person name="Russell T.L."/>
            <person name="Lee M.J."/>
        </authorList>
    </citation>
    <scope>NUCLEOTIDE SEQUENCE [LARGE SCALE GENOMIC DNA]</scope>
    <source>
        <strain evidence="3 4">DCMF</strain>
    </source>
</reference>
<feature type="domain" description="DUF1468" evidence="2">
    <location>
        <begin position="16"/>
        <end position="160"/>
    </location>
</feature>
<dbReference type="EMBL" id="CP017634">
    <property type="protein sequence ID" value="ATW27153.1"/>
    <property type="molecule type" value="Genomic_DNA"/>
</dbReference>